<evidence type="ECO:0000313" key="3">
    <source>
        <dbReference type="Proteomes" id="UP001552299"/>
    </source>
</evidence>
<gene>
    <name evidence="2" type="ORF">M5K25_001490</name>
</gene>
<accession>A0ABD0VY53</accession>
<dbReference type="AlphaFoldDB" id="A0ABD0VY53"/>
<feature type="region of interest" description="Disordered" evidence="1">
    <location>
        <begin position="116"/>
        <end position="178"/>
    </location>
</feature>
<organism evidence="2 3">
    <name type="scientific">Dendrobium thyrsiflorum</name>
    <name type="common">Pinecone-like raceme dendrobium</name>
    <name type="synonym">Orchid</name>
    <dbReference type="NCBI Taxonomy" id="117978"/>
    <lineage>
        <taxon>Eukaryota</taxon>
        <taxon>Viridiplantae</taxon>
        <taxon>Streptophyta</taxon>
        <taxon>Embryophyta</taxon>
        <taxon>Tracheophyta</taxon>
        <taxon>Spermatophyta</taxon>
        <taxon>Magnoliopsida</taxon>
        <taxon>Liliopsida</taxon>
        <taxon>Asparagales</taxon>
        <taxon>Orchidaceae</taxon>
        <taxon>Epidendroideae</taxon>
        <taxon>Malaxideae</taxon>
        <taxon>Dendrobiinae</taxon>
        <taxon>Dendrobium</taxon>
    </lineage>
</organism>
<comment type="caution">
    <text evidence="2">The sequence shown here is derived from an EMBL/GenBank/DDBJ whole genome shotgun (WGS) entry which is preliminary data.</text>
</comment>
<name>A0ABD0VY53_DENTH</name>
<dbReference type="EMBL" id="JANQDX010000002">
    <property type="protein sequence ID" value="KAL0927327.1"/>
    <property type="molecule type" value="Genomic_DNA"/>
</dbReference>
<feature type="compositionally biased region" description="Polar residues" evidence="1">
    <location>
        <begin position="151"/>
        <end position="162"/>
    </location>
</feature>
<feature type="compositionally biased region" description="Polar residues" evidence="1">
    <location>
        <begin position="116"/>
        <end position="133"/>
    </location>
</feature>
<sequence length="269" mass="28751">MDPSDILDQALALCELKKLTCSIGGPSHLLVYLLTFAKIDVYTCKIVDVCNISLVATYEQFSLSLGWLHFDSIGMIVCVMNTKAWKCRSEQGRGNNGYRQGVGSAGAGIKDRLSGLQTREGSETVQGVQNNKGKSGHGLKVDLGTVEKQDSSGTDGALTQTGGREDRGSSLDDSGVPRNQVACGCRHSGHGGEVRFLIGGHAISVDANFPQNASISGVSDEVTKSVHRSDVIWIASSLYSGDRNNRNEMTFPKKLIGEVLVKQSTEKAS</sequence>
<evidence type="ECO:0000313" key="2">
    <source>
        <dbReference type="EMBL" id="KAL0927327.1"/>
    </source>
</evidence>
<evidence type="ECO:0000256" key="1">
    <source>
        <dbReference type="SAM" id="MobiDB-lite"/>
    </source>
</evidence>
<keyword evidence="3" id="KW-1185">Reference proteome</keyword>
<reference evidence="2 3" key="1">
    <citation type="journal article" date="2024" name="Plant Biotechnol. J.">
        <title>Dendrobium thyrsiflorum genome and its molecular insights into genes involved in important horticultural traits.</title>
        <authorList>
            <person name="Chen B."/>
            <person name="Wang J.Y."/>
            <person name="Zheng P.J."/>
            <person name="Li K.L."/>
            <person name="Liang Y.M."/>
            <person name="Chen X.F."/>
            <person name="Zhang C."/>
            <person name="Zhao X."/>
            <person name="He X."/>
            <person name="Zhang G.Q."/>
            <person name="Liu Z.J."/>
            <person name="Xu Q."/>
        </authorList>
    </citation>
    <scope>NUCLEOTIDE SEQUENCE [LARGE SCALE GENOMIC DNA]</scope>
    <source>
        <strain evidence="2">GZMU011</strain>
    </source>
</reference>
<dbReference type="Proteomes" id="UP001552299">
    <property type="component" value="Unassembled WGS sequence"/>
</dbReference>
<proteinExistence type="predicted"/>
<protein>
    <submittedName>
        <fullName evidence="2">Uncharacterized protein</fullName>
    </submittedName>
</protein>